<accession>A0AAD8D3M7</accession>
<keyword evidence="2" id="KW-1185">Reference proteome</keyword>
<reference evidence="1" key="1">
    <citation type="submission" date="2022-02" db="EMBL/GenBank/DDBJ databases">
        <title>Atlantic sturgeon de novo genome assembly.</title>
        <authorList>
            <person name="Stock M."/>
            <person name="Klopp C."/>
            <person name="Guiguen Y."/>
            <person name="Cabau C."/>
            <person name="Parinello H."/>
            <person name="Santidrian Yebra-Pimentel E."/>
            <person name="Kuhl H."/>
            <person name="Dirks R.P."/>
            <person name="Guessner J."/>
            <person name="Wuertz S."/>
            <person name="Du K."/>
            <person name="Schartl M."/>
        </authorList>
    </citation>
    <scope>NUCLEOTIDE SEQUENCE</scope>
    <source>
        <strain evidence="1">STURGEONOMICS-FGT-2020</strain>
        <tissue evidence="1">Whole blood</tissue>
    </source>
</reference>
<dbReference type="GO" id="GO:0016491">
    <property type="term" value="F:oxidoreductase activity"/>
    <property type="evidence" value="ECO:0007669"/>
    <property type="project" value="TreeGrafter"/>
</dbReference>
<dbReference type="PANTHER" id="PTHR43544:SF33">
    <property type="entry name" value="C-FACTOR"/>
    <property type="match status" value="1"/>
</dbReference>
<protein>
    <submittedName>
        <fullName evidence="1">C-factor-like</fullName>
    </submittedName>
</protein>
<proteinExistence type="predicted"/>
<comment type="caution">
    <text evidence="1">The sequence shown here is derived from an EMBL/GenBank/DDBJ whole genome shotgun (WGS) entry which is preliminary data.</text>
</comment>
<dbReference type="EMBL" id="JAGXEW010000017">
    <property type="protein sequence ID" value="KAK1161900.1"/>
    <property type="molecule type" value="Genomic_DNA"/>
</dbReference>
<sequence length="70" mass="7755">MLTQCLSEDFRKEEILCNAIHPGWVKTDMGGKEAPLDAMDSVGGMFQVLSALTEKNAGKCLDWEGKIIPW</sequence>
<dbReference type="InterPro" id="IPR051468">
    <property type="entry name" value="Fungal_SecMetab_SDRs"/>
</dbReference>
<dbReference type="GO" id="GO:0005737">
    <property type="term" value="C:cytoplasm"/>
    <property type="evidence" value="ECO:0007669"/>
    <property type="project" value="TreeGrafter"/>
</dbReference>
<dbReference type="Proteomes" id="UP001230051">
    <property type="component" value="Unassembled WGS sequence"/>
</dbReference>
<dbReference type="PANTHER" id="PTHR43544">
    <property type="entry name" value="SHORT-CHAIN DEHYDROGENASE/REDUCTASE"/>
    <property type="match status" value="1"/>
</dbReference>
<dbReference type="AlphaFoldDB" id="A0AAD8D3M7"/>
<dbReference type="SUPFAM" id="SSF51735">
    <property type="entry name" value="NAD(P)-binding Rossmann-fold domains"/>
    <property type="match status" value="1"/>
</dbReference>
<evidence type="ECO:0000313" key="1">
    <source>
        <dbReference type="EMBL" id="KAK1161900.1"/>
    </source>
</evidence>
<gene>
    <name evidence="1" type="primary">csgA</name>
    <name evidence="1" type="ORF">AOXY_G18136</name>
</gene>
<dbReference type="Gene3D" id="3.40.50.720">
    <property type="entry name" value="NAD(P)-binding Rossmann-like Domain"/>
    <property type="match status" value="1"/>
</dbReference>
<dbReference type="InterPro" id="IPR036291">
    <property type="entry name" value="NAD(P)-bd_dom_sf"/>
</dbReference>
<name>A0AAD8D3M7_ACIOX</name>
<evidence type="ECO:0000313" key="2">
    <source>
        <dbReference type="Proteomes" id="UP001230051"/>
    </source>
</evidence>
<organism evidence="1 2">
    <name type="scientific">Acipenser oxyrinchus oxyrinchus</name>
    <dbReference type="NCBI Taxonomy" id="40147"/>
    <lineage>
        <taxon>Eukaryota</taxon>
        <taxon>Metazoa</taxon>
        <taxon>Chordata</taxon>
        <taxon>Craniata</taxon>
        <taxon>Vertebrata</taxon>
        <taxon>Euteleostomi</taxon>
        <taxon>Actinopterygii</taxon>
        <taxon>Chondrostei</taxon>
        <taxon>Acipenseriformes</taxon>
        <taxon>Acipenseridae</taxon>
        <taxon>Acipenser</taxon>
    </lineage>
</organism>